<keyword evidence="1" id="KW-1133">Transmembrane helix</keyword>
<dbReference type="Pfam" id="PF01569">
    <property type="entry name" value="PAP2"/>
    <property type="match status" value="1"/>
</dbReference>
<keyword evidence="4" id="KW-1185">Reference proteome</keyword>
<reference evidence="3 4" key="1">
    <citation type="submission" date="2022-08" db="EMBL/GenBank/DDBJ databases">
        <title>Reclassification of Massilia species as members of the genera Telluria, Duganella, Pseudoduganella, Mokoshia gen. nov. and Zemynaea gen. nov. using orthogonal and non-orthogonal genome-based approaches.</title>
        <authorList>
            <person name="Bowman J.P."/>
        </authorList>
    </citation>
    <scope>NUCLEOTIDE SEQUENCE [LARGE SCALE GENOMIC DNA]</scope>
    <source>
        <strain evidence="3 4">LMG 28164</strain>
    </source>
</reference>
<dbReference type="Gene3D" id="1.20.144.10">
    <property type="entry name" value="Phosphatidic acid phosphatase type 2/haloperoxidase"/>
    <property type="match status" value="1"/>
</dbReference>
<feature type="domain" description="Phosphatidic acid phosphatase type 2/haloperoxidase" evidence="2">
    <location>
        <begin position="18"/>
        <end position="162"/>
    </location>
</feature>
<gene>
    <name evidence="3" type="ORF">NX782_00515</name>
</gene>
<dbReference type="InterPro" id="IPR036938">
    <property type="entry name" value="PAP2/HPO_sf"/>
</dbReference>
<dbReference type="SUPFAM" id="SSF48317">
    <property type="entry name" value="Acid phosphatase/Vanadium-dependent haloperoxidase"/>
    <property type="match status" value="1"/>
</dbReference>
<dbReference type="InterPro" id="IPR000326">
    <property type="entry name" value="PAP2/HPO"/>
</dbReference>
<feature type="transmembrane region" description="Helical" evidence="1">
    <location>
        <begin position="6"/>
        <end position="28"/>
    </location>
</feature>
<name>A0ABT2A0Q0_9BURK</name>
<dbReference type="EMBL" id="JANUGX010000001">
    <property type="protein sequence ID" value="MCS0587682.1"/>
    <property type="molecule type" value="Genomic_DNA"/>
</dbReference>
<comment type="caution">
    <text evidence="3">The sequence shown here is derived from an EMBL/GenBank/DDBJ whole genome shotgun (WGS) entry which is preliminary data.</text>
</comment>
<dbReference type="SMART" id="SM00014">
    <property type="entry name" value="acidPPc"/>
    <property type="match status" value="1"/>
</dbReference>
<protein>
    <submittedName>
        <fullName evidence="3">Phosphatase PAP2 family protein</fullName>
    </submittedName>
</protein>
<evidence type="ECO:0000256" key="1">
    <source>
        <dbReference type="SAM" id="Phobius"/>
    </source>
</evidence>
<feature type="transmembrane region" description="Helical" evidence="1">
    <location>
        <begin position="116"/>
        <end position="135"/>
    </location>
</feature>
<accession>A0ABT2A0Q0</accession>
<evidence type="ECO:0000313" key="3">
    <source>
        <dbReference type="EMBL" id="MCS0587682.1"/>
    </source>
</evidence>
<evidence type="ECO:0000313" key="4">
    <source>
        <dbReference type="Proteomes" id="UP001205560"/>
    </source>
</evidence>
<feature type="transmembrane region" description="Helical" evidence="1">
    <location>
        <begin position="72"/>
        <end position="91"/>
    </location>
</feature>
<organism evidence="3 4">
    <name type="scientific">Massilia norwichensis</name>
    <dbReference type="NCBI Taxonomy" id="1442366"/>
    <lineage>
        <taxon>Bacteria</taxon>
        <taxon>Pseudomonadati</taxon>
        <taxon>Pseudomonadota</taxon>
        <taxon>Betaproteobacteria</taxon>
        <taxon>Burkholderiales</taxon>
        <taxon>Oxalobacteraceae</taxon>
        <taxon>Telluria group</taxon>
        <taxon>Massilia</taxon>
    </lineage>
</organism>
<feature type="transmembrane region" description="Helical" evidence="1">
    <location>
        <begin position="147"/>
        <end position="163"/>
    </location>
</feature>
<evidence type="ECO:0000259" key="2">
    <source>
        <dbReference type="SMART" id="SM00014"/>
    </source>
</evidence>
<keyword evidence="1" id="KW-0812">Transmembrane</keyword>
<feature type="transmembrane region" description="Helical" evidence="1">
    <location>
        <begin position="35"/>
        <end position="60"/>
    </location>
</feature>
<proteinExistence type="predicted"/>
<dbReference type="RefSeq" id="WP_258843520.1">
    <property type="nucleotide sequence ID" value="NZ_JANUGX010000001.1"/>
</dbReference>
<keyword evidence="1" id="KW-0472">Membrane</keyword>
<dbReference type="Proteomes" id="UP001205560">
    <property type="component" value="Unassembled WGS sequence"/>
</dbReference>
<sequence>MIWWSHLSALGGLNVTALLAVAIAAWLVGARSWRLALAWCLLFGAALLIAVASQMAFLGWGIGVRSLEFTGFSGHATRAAAVFPVALFLLLERRGLRREDRRSEARPGGQDRRTSSWLRAAVLAGAVLAIAVAFARVKVGAHSASEAAAGCVLGLACAGLFIAHTRATRDRSPQPLLLGLLAATLLLPRADPINSHQWLTAAALKLSGSDRVWLRSGWQPARGPYVPPCAPQKRRFEVLCT</sequence>